<feature type="region of interest" description="Disordered" evidence="1">
    <location>
        <begin position="1488"/>
        <end position="1554"/>
    </location>
</feature>
<feature type="compositionally biased region" description="Basic and acidic residues" evidence="1">
    <location>
        <begin position="995"/>
        <end position="1009"/>
    </location>
</feature>
<feature type="compositionally biased region" description="Low complexity" evidence="1">
    <location>
        <begin position="1418"/>
        <end position="1427"/>
    </location>
</feature>
<feature type="compositionally biased region" description="Basic and acidic residues" evidence="1">
    <location>
        <begin position="347"/>
        <end position="357"/>
    </location>
</feature>
<feature type="compositionally biased region" description="Polar residues" evidence="1">
    <location>
        <begin position="21"/>
        <end position="30"/>
    </location>
</feature>
<feature type="region of interest" description="Disordered" evidence="1">
    <location>
        <begin position="1271"/>
        <end position="1315"/>
    </location>
</feature>
<feature type="region of interest" description="Disordered" evidence="1">
    <location>
        <begin position="1"/>
        <end position="250"/>
    </location>
</feature>
<keyword evidence="3" id="KW-1185">Reference proteome</keyword>
<feature type="compositionally biased region" description="Polar residues" evidence="1">
    <location>
        <begin position="358"/>
        <end position="368"/>
    </location>
</feature>
<feature type="compositionally biased region" description="Basic and acidic residues" evidence="1">
    <location>
        <begin position="186"/>
        <end position="203"/>
    </location>
</feature>
<feature type="compositionally biased region" description="Acidic residues" evidence="1">
    <location>
        <begin position="32"/>
        <end position="47"/>
    </location>
</feature>
<feature type="region of interest" description="Disordered" evidence="1">
    <location>
        <begin position="1109"/>
        <end position="1195"/>
    </location>
</feature>
<dbReference type="EMBL" id="LT853704">
    <property type="protein sequence ID" value="SMQ56267.1"/>
    <property type="molecule type" value="Genomic_DNA"/>
</dbReference>
<accession>A0A1X7SAB6</accession>
<feature type="compositionally biased region" description="Polar residues" evidence="1">
    <location>
        <begin position="100"/>
        <end position="121"/>
    </location>
</feature>
<feature type="compositionally biased region" description="Basic and acidic residues" evidence="1">
    <location>
        <begin position="629"/>
        <end position="640"/>
    </location>
</feature>
<reference evidence="2 3" key="1">
    <citation type="submission" date="2016-06" db="EMBL/GenBank/DDBJ databases">
        <authorList>
            <person name="Kjaerup R.B."/>
            <person name="Dalgaard T.S."/>
            <person name="Juul-Madsen H.R."/>
        </authorList>
    </citation>
    <scope>NUCLEOTIDE SEQUENCE [LARGE SCALE GENOMIC DNA]</scope>
</reference>
<protein>
    <submittedName>
        <fullName evidence="2">Uncharacterized protein</fullName>
    </submittedName>
</protein>
<feature type="compositionally biased region" description="Polar residues" evidence="1">
    <location>
        <begin position="939"/>
        <end position="954"/>
    </location>
</feature>
<feature type="compositionally biased region" description="Gly residues" evidence="1">
    <location>
        <begin position="1156"/>
        <end position="1166"/>
    </location>
</feature>
<feature type="compositionally biased region" description="Polar residues" evidence="1">
    <location>
        <begin position="430"/>
        <end position="455"/>
    </location>
</feature>
<gene>
    <name evidence="2" type="ORF">ZT3D7_G11422</name>
</gene>
<evidence type="ECO:0000313" key="2">
    <source>
        <dbReference type="EMBL" id="SMQ56267.1"/>
    </source>
</evidence>
<name>A0A1X7SAB6_ZYMT9</name>
<feature type="compositionally biased region" description="Polar residues" evidence="1">
    <location>
        <begin position="769"/>
        <end position="779"/>
    </location>
</feature>
<feature type="compositionally biased region" description="Basic and acidic residues" evidence="1">
    <location>
        <begin position="1532"/>
        <end position="1547"/>
    </location>
</feature>
<feature type="compositionally biased region" description="Polar residues" evidence="1">
    <location>
        <begin position="667"/>
        <end position="676"/>
    </location>
</feature>
<organism evidence="2 3">
    <name type="scientific">Zymoseptoria tritici (strain ST99CH_3D7)</name>
    <dbReference type="NCBI Taxonomy" id="1276538"/>
    <lineage>
        <taxon>Eukaryota</taxon>
        <taxon>Fungi</taxon>
        <taxon>Dikarya</taxon>
        <taxon>Ascomycota</taxon>
        <taxon>Pezizomycotina</taxon>
        <taxon>Dothideomycetes</taxon>
        <taxon>Dothideomycetidae</taxon>
        <taxon>Mycosphaerellales</taxon>
        <taxon>Mycosphaerellaceae</taxon>
        <taxon>Zymoseptoria</taxon>
    </lineage>
</organism>
<feature type="compositionally biased region" description="Polar residues" evidence="1">
    <location>
        <begin position="592"/>
        <end position="608"/>
    </location>
</feature>
<feature type="region of interest" description="Disordered" evidence="1">
    <location>
        <begin position="268"/>
        <end position="840"/>
    </location>
</feature>
<dbReference type="Proteomes" id="UP000215127">
    <property type="component" value="Chromosome 13"/>
</dbReference>
<feature type="compositionally biased region" description="Basic and acidic residues" evidence="1">
    <location>
        <begin position="223"/>
        <end position="246"/>
    </location>
</feature>
<dbReference type="STRING" id="1276538.A0A1X7SAB6"/>
<feature type="compositionally biased region" description="Basic and acidic residues" evidence="1">
    <location>
        <begin position="574"/>
        <end position="584"/>
    </location>
</feature>
<feature type="compositionally biased region" description="Low complexity" evidence="1">
    <location>
        <begin position="712"/>
        <end position="723"/>
    </location>
</feature>
<feature type="compositionally biased region" description="Basic and acidic residues" evidence="1">
    <location>
        <begin position="1018"/>
        <end position="1027"/>
    </location>
</feature>
<feature type="compositionally biased region" description="Basic and acidic residues" evidence="1">
    <location>
        <begin position="740"/>
        <end position="752"/>
    </location>
</feature>
<feature type="compositionally biased region" description="Low complexity" evidence="1">
    <location>
        <begin position="551"/>
        <end position="560"/>
    </location>
</feature>
<feature type="region of interest" description="Disordered" evidence="1">
    <location>
        <begin position="1357"/>
        <end position="1446"/>
    </location>
</feature>
<feature type="compositionally biased region" description="Polar residues" evidence="1">
    <location>
        <begin position="695"/>
        <end position="708"/>
    </location>
</feature>
<feature type="compositionally biased region" description="Polar residues" evidence="1">
    <location>
        <begin position="280"/>
        <end position="289"/>
    </location>
</feature>
<proteinExistence type="predicted"/>
<feature type="region of interest" description="Disordered" evidence="1">
    <location>
        <begin position="853"/>
        <end position="1066"/>
    </location>
</feature>
<feature type="compositionally biased region" description="Polar residues" evidence="1">
    <location>
        <begin position="159"/>
        <end position="171"/>
    </location>
</feature>
<feature type="compositionally biased region" description="Basic and acidic residues" evidence="1">
    <location>
        <begin position="853"/>
        <end position="866"/>
    </location>
</feature>
<sequence>MASRDITPISFKTVPGRNRTQKWSKAPTQTYDGDDWGGYDPYDDSEYSEPPPPMPSSQLPRHPYNGSPQLARASSFDRGDESRQFSAGQPSHFAGKDVNRQPSPATPQQHATPKDLSSSGSRPRDPEQVPPPLTANSPRASAEQFPPRRSSRSSGTPSLPATTFSPPTRETSPAVDKPLPFIRPADIYKRHAEELRRQSEDGIRPSLDSLSREKSPPPLDSVAENRESRMYETEEQPSPERLRVRDTSPTLPLVTRFSGFGTDFLTGSLGAGIGGHALNDGSSSSNTQAIADRVTSAPVVRADEPSSLQHTPTSAERDSAPAGLGNTDNADLQHRPSKGFRSAVDTAFDRNDDEISRDNSASSQQGSGEISPIMSRVPSGATATLERKRMEEQMPSIAETTPAGSRPASDSRGRVVSGDFEPGYRRSMDPPSTGSSPARTPALDNTANRRLSTPLSAVPMDAESADVLDQGAEMPSVNLEPTENSKPLAIKTRGRSGTDYSMRESDIANEINASSPDTGGFSPALLAAQKNDQALFLETHSDLKAPPSPMSPGGRSPGGKSQDGSRAGSPSKGRVREIADKFSGLDDAAGSRRNSAISVGSSKSSWSNFGEPRQGLSRPDTNRSLLGNEVERPGVQREESFVPDVPGGWISSAPTPEPGTGREPQYPQATPRAQRNASDEDIDLTPTTKKHQLRGSGSHQDSPTTLEQVKNAGAQLGASLLSATGMGHQTRDFASSESAAPREETPEPRMIRGDQPMQPPMYRHDTENSEAPTSIASSMPPTPISKETPAGETLSSDYFKAVAPLRVKSREATPPGSREGGLRPQVTSAYPSEMGPGDMESDRLRKEIVRSLDPIPHDEAIEDTQRTQDALDAPTNERRVEQGLPTLPAAETSRQPGLLQTRFSWEAPSAPELVHSPEIKPEMPYERGTSKTLHVMNVGNETPDTPTVINPTQQESEDGMRDESYLCPITEADGSMPPASPRRSLQDVPPSPMSTHDRSHINDDAHDGSGRISSDARQSSDARHSSDARNASLDAPASSSPISHKTAPPPVRTSAQQPHKPIPPFRSILALKTSEDRIASYNETRTTFAEMNTGLSDWLRAMSAQHSDITAAPLGPPPALGVNTGAGSTSSLPSGFLKGHKNSPSLAKFTRNFSGSGTGLDSGGPGSSSAGPVGGQRNVSSSSGAPAQDGDSSRPAIDTEELKLKGKAFMQKTGVLGGKAQAGAKGLFAKGRSRFGGGGGGEKDRGSTFFARTLRIDYELQTAYDAGIDRSTPIIPEAEGEGGGKAGRTLRPGDQDVRLDWSMPEGESDAKAGQADEKVTALDKKVPARRSSIIYPSKRLSTFPAWMMSEKSRNSTATATYAAPNDAPDPTSSARLPPKTRDSTTPLCRDFASSTITAPVLRPRTTSSLANRTPPPTSSSAASSSPAHLRPRTASRRPTPSHYGNANLTALPVVLSARTALGSHPPDDRSTVPALRRAASDMKNVTFDTDITASTGPVRPATALGDDGTSAGQGLDRPPSITAPLRTFAPDPMRKTGNDDPGREEVTTKVPPPSGVRLSRRLSTAALMLTRTNTNRLRKEKPAFVEKRVEKIGAEERKEMELRLKIALG</sequence>
<feature type="compositionally biased region" description="Basic and acidic residues" evidence="1">
    <location>
        <begin position="915"/>
        <end position="929"/>
    </location>
</feature>
<evidence type="ECO:0000313" key="3">
    <source>
        <dbReference type="Proteomes" id="UP000215127"/>
    </source>
</evidence>
<evidence type="ECO:0000256" key="1">
    <source>
        <dbReference type="SAM" id="MobiDB-lite"/>
    </source>
</evidence>